<dbReference type="AlphaFoldDB" id="A0A382F6M0"/>
<reference evidence="1" key="1">
    <citation type="submission" date="2018-05" db="EMBL/GenBank/DDBJ databases">
        <authorList>
            <person name="Lanie J.A."/>
            <person name="Ng W.-L."/>
            <person name="Kazmierczak K.M."/>
            <person name="Andrzejewski T.M."/>
            <person name="Davidsen T.M."/>
            <person name="Wayne K.J."/>
            <person name="Tettelin H."/>
            <person name="Glass J.I."/>
            <person name="Rusch D."/>
            <person name="Podicherti R."/>
            <person name="Tsui H.-C.T."/>
            <person name="Winkler M.E."/>
        </authorList>
    </citation>
    <scope>NUCLEOTIDE SEQUENCE</scope>
</reference>
<protein>
    <submittedName>
        <fullName evidence="1">Uncharacterized protein</fullName>
    </submittedName>
</protein>
<dbReference type="Pfam" id="PF13366">
    <property type="entry name" value="PDDEXK_3"/>
    <property type="match status" value="1"/>
</dbReference>
<dbReference type="EMBL" id="UINC01048144">
    <property type="protein sequence ID" value="SVB58319.1"/>
    <property type="molecule type" value="Genomic_DNA"/>
</dbReference>
<dbReference type="InterPro" id="IPR026350">
    <property type="entry name" value="GxxExxY"/>
</dbReference>
<evidence type="ECO:0000313" key="1">
    <source>
        <dbReference type="EMBL" id="SVB58319.1"/>
    </source>
</evidence>
<sequence>VYLHLGGGNFDEKDFQKALGIEFRDRKIDYLRELHVELFYKNVPLKLGAPDFFFNKLRSPAILEVKLGSIADGSRSLLASRQQLRMYLDSIKKSTNPVLSKVREGYLLNFLKIEPEMHIDQKMDPPKKMHKIDIEHYNWNKKQQLQCINTKKAGPI</sequence>
<gene>
    <name evidence="1" type="ORF">METZ01_LOCUS211173</name>
</gene>
<proteinExistence type="predicted"/>
<name>A0A382F6M0_9ZZZZ</name>
<organism evidence="1">
    <name type="scientific">marine metagenome</name>
    <dbReference type="NCBI Taxonomy" id="408172"/>
    <lineage>
        <taxon>unclassified sequences</taxon>
        <taxon>metagenomes</taxon>
        <taxon>ecological metagenomes</taxon>
    </lineage>
</organism>
<accession>A0A382F6M0</accession>
<feature type="non-terminal residue" evidence="1">
    <location>
        <position position="1"/>
    </location>
</feature>